<dbReference type="InterPro" id="IPR025312">
    <property type="entry name" value="DUF4216"/>
</dbReference>
<accession>A0A835H9S1</accession>
<dbReference type="OrthoDB" id="1934032at2759"/>
<reference evidence="2 3" key="1">
    <citation type="submission" date="2020-10" db="EMBL/GenBank/DDBJ databases">
        <title>The Coptis chinensis genome and diversification of protoberbering-type alkaloids.</title>
        <authorList>
            <person name="Wang B."/>
            <person name="Shu S."/>
            <person name="Song C."/>
            <person name="Liu Y."/>
        </authorList>
    </citation>
    <scope>NUCLEOTIDE SEQUENCE [LARGE SCALE GENOMIC DNA]</scope>
    <source>
        <strain evidence="2">HL-2020</strain>
        <tissue evidence="2">Leaf</tissue>
    </source>
</reference>
<evidence type="ECO:0000313" key="2">
    <source>
        <dbReference type="EMBL" id="KAF9595364.1"/>
    </source>
</evidence>
<dbReference type="PANTHER" id="PTHR48258">
    <property type="entry name" value="DUF4218 DOMAIN-CONTAINING PROTEIN-RELATED"/>
    <property type="match status" value="1"/>
</dbReference>
<feature type="domain" description="DUF4216" evidence="1">
    <location>
        <begin position="172"/>
        <end position="248"/>
    </location>
</feature>
<dbReference type="PANTHER" id="PTHR48258:SF3">
    <property type="entry name" value="FK506-BINDING PROTEIN 4-LIKE ISOFORM X1"/>
    <property type="match status" value="1"/>
</dbReference>
<protein>
    <recommendedName>
        <fullName evidence="1">DUF4216 domain-containing protein</fullName>
    </recommendedName>
</protein>
<comment type="caution">
    <text evidence="2">The sequence shown here is derived from an EMBL/GenBank/DDBJ whole genome shotgun (WGS) entry which is preliminary data.</text>
</comment>
<dbReference type="AlphaFoldDB" id="A0A835H9S1"/>
<name>A0A835H9S1_9MAGN</name>
<dbReference type="Proteomes" id="UP000631114">
    <property type="component" value="Unassembled WGS sequence"/>
</dbReference>
<dbReference type="Pfam" id="PF13952">
    <property type="entry name" value="DUF4216"/>
    <property type="match status" value="1"/>
</dbReference>
<proteinExistence type="predicted"/>
<evidence type="ECO:0000313" key="3">
    <source>
        <dbReference type="Proteomes" id="UP000631114"/>
    </source>
</evidence>
<keyword evidence="3" id="KW-1185">Reference proteome</keyword>
<organism evidence="2 3">
    <name type="scientific">Coptis chinensis</name>
    <dbReference type="NCBI Taxonomy" id="261450"/>
    <lineage>
        <taxon>Eukaryota</taxon>
        <taxon>Viridiplantae</taxon>
        <taxon>Streptophyta</taxon>
        <taxon>Embryophyta</taxon>
        <taxon>Tracheophyta</taxon>
        <taxon>Spermatophyta</taxon>
        <taxon>Magnoliopsida</taxon>
        <taxon>Ranunculales</taxon>
        <taxon>Ranunculaceae</taxon>
        <taxon>Coptidoideae</taxon>
        <taxon>Coptis</taxon>
    </lineage>
</organism>
<evidence type="ECO:0000259" key="1">
    <source>
        <dbReference type="Pfam" id="PF13952"/>
    </source>
</evidence>
<dbReference type="EMBL" id="JADFTS010000007">
    <property type="protein sequence ID" value="KAF9595364.1"/>
    <property type="molecule type" value="Genomic_DNA"/>
</dbReference>
<gene>
    <name evidence="2" type="ORF">IFM89_000282</name>
</gene>
<sequence>MMRDYKRYVKNPTHLEGYIVEHYVVEESIMYCMEHMPYGSKGSYKRGKKRFMDDTGELTNEKPLNKEGVYRLSNVQYEQNNISFCGFFDSYKMKRFLPSRDLLMVPTSKRFRITHTKPMDMCFLLLNGTLTRHPTQNSGIKMNAMTNVRASAKDKKLVYDDTTYYGLIRQILELNYFDFTITIFCCDWVCVEDKVIGCYTDPDINLIFVDLSKFKGSSKIVDEPFILASQASQVFYCKDLTRIGWNVVLHAQKRMNGDIYGCV</sequence>